<dbReference type="PANTHER" id="PTHR12227">
    <property type="entry name" value="GLYCERATE KINASE"/>
    <property type="match status" value="1"/>
</dbReference>
<dbReference type="InterPro" id="IPR039760">
    <property type="entry name" value="MOFRL_protein"/>
</dbReference>
<dbReference type="InterPro" id="IPR007835">
    <property type="entry name" value="MOFRL"/>
</dbReference>
<dbReference type="Gene3D" id="3.40.50.10180">
    <property type="entry name" value="Glycerate kinase, MOFRL-like N-terminal domain"/>
    <property type="match status" value="1"/>
</dbReference>
<dbReference type="InterPro" id="IPR038614">
    <property type="entry name" value="GK_N_sf"/>
</dbReference>
<dbReference type="SUPFAM" id="SSF82544">
    <property type="entry name" value="GckA/TtuD-like"/>
    <property type="match status" value="1"/>
</dbReference>
<evidence type="ECO:0000256" key="1">
    <source>
        <dbReference type="SAM" id="MobiDB-lite"/>
    </source>
</evidence>
<sequence length="461" mass="47308">MSGAAMSHPTSTSNPKPDPARHAAEAVPDARRDSARALLRESFRAAVSAADPLEIVAAHLPPPHAGGRTLVVGAGKAAASMAAAVERAYQGSATLEGLVVTRYAHGMPTDHIRVIEAGHPVPDEAGEQAAADILARVKALTENDRLIVLVSGGGSSLLSLPAEGISMADLKATTRELLRCGAPITDMNIVRKHLSRIQGGRLAQASRAPVTTLIVSDVAGDDPSAIASGPTVPDPSTYADALAILRRFGANVPASVQSHLERGARGEIDETPKPGDPLFGRVDNRMIATAHGSLEAAAAVFRAHGIQPVVLGDTVTGEAREVAQVYAALVREIRAYNAPFAAPVALISGGECTVTLPAGATGARGGRCSEFLLSLVVELGGAPGVHAIAADTDGIDGSEDNAGAIADPTSLARADAAGTPARRQLDAHDAWGFFDAIGDLVVTGPTRTNVNDYRAILILQP</sequence>
<evidence type="ECO:0000259" key="2">
    <source>
        <dbReference type="Pfam" id="PF05161"/>
    </source>
</evidence>
<feature type="domain" description="MOFRL" evidence="2">
    <location>
        <begin position="344"/>
        <end position="452"/>
    </location>
</feature>
<organism evidence="4 5">
    <name type="scientific">Cupriavidus plantarum</name>
    <dbReference type="NCBI Taxonomy" id="942865"/>
    <lineage>
        <taxon>Bacteria</taxon>
        <taxon>Pseudomonadati</taxon>
        <taxon>Pseudomonadota</taxon>
        <taxon>Betaproteobacteria</taxon>
        <taxon>Burkholderiales</taxon>
        <taxon>Burkholderiaceae</taxon>
        <taxon>Cupriavidus</taxon>
    </lineage>
</organism>
<dbReference type="Proteomes" id="UP000245754">
    <property type="component" value="Unassembled WGS sequence"/>
</dbReference>
<dbReference type="Gene3D" id="3.40.1480.10">
    <property type="entry name" value="MOFRL domain"/>
    <property type="match status" value="1"/>
</dbReference>
<name>A0A316F2G6_9BURK</name>
<dbReference type="InterPro" id="IPR025286">
    <property type="entry name" value="MOFRL_assoc_dom"/>
</dbReference>
<dbReference type="GO" id="GO:0008887">
    <property type="term" value="F:glycerate kinase activity"/>
    <property type="evidence" value="ECO:0007669"/>
    <property type="project" value="InterPro"/>
</dbReference>
<accession>A0A316F2G6</accession>
<keyword evidence="4" id="KW-0670">Pyruvate</keyword>
<evidence type="ECO:0000259" key="3">
    <source>
        <dbReference type="Pfam" id="PF13660"/>
    </source>
</evidence>
<dbReference type="Pfam" id="PF05161">
    <property type="entry name" value="MOFRL"/>
    <property type="match status" value="1"/>
</dbReference>
<dbReference type="Pfam" id="PF13660">
    <property type="entry name" value="DUF4147"/>
    <property type="match status" value="1"/>
</dbReference>
<protein>
    <submittedName>
        <fullName evidence="4">Hydroxypyruvate reductase</fullName>
    </submittedName>
</protein>
<gene>
    <name evidence="4" type="ORF">C7419_1012400</name>
</gene>
<evidence type="ECO:0000313" key="5">
    <source>
        <dbReference type="Proteomes" id="UP000245754"/>
    </source>
</evidence>
<dbReference type="GO" id="GO:0005737">
    <property type="term" value="C:cytoplasm"/>
    <property type="evidence" value="ECO:0007669"/>
    <property type="project" value="TreeGrafter"/>
</dbReference>
<proteinExistence type="predicted"/>
<feature type="compositionally biased region" description="Basic and acidic residues" evidence="1">
    <location>
        <begin position="18"/>
        <end position="32"/>
    </location>
</feature>
<comment type="caution">
    <text evidence="4">The sequence shown here is derived from an EMBL/GenBank/DDBJ whole genome shotgun (WGS) entry which is preliminary data.</text>
</comment>
<feature type="domain" description="MOFRL-associated" evidence="3">
    <location>
        <begin position="39"/>
        <end position="261"/>
    </location>
</feature>
<dbReference type="AlphaFoldDB" id="A0A316F2G6"/>
<dbReference type="EMBL" id="QGGT01000001">
    <property type="protein sequence ID" value="PWK38502.1"/>
    <property type="molecule type" value="Genomic_DNA"/>
</dbReference>
<dbReference type="PANTHER" id="PTHR12227:SF0">
    <property type="entry name" value="GLYCERATE KINASE"/>
    <property type="match status" value="1"/>
</dbReference>
<keyword evidence="5" id="KW-1185">Reference proteome</keyword>
<dbReference type="InterPro" id="IPR037035">
    <property type="entry name" value="GK-like_C_sf"/>
</dbReference>
<evidence type="ECO:0000313" key="4">
    <source>
        <dbReference type="EMBL" id="PWK38502.1"/>
    </source>
</evidence>
<reference evidence="4 5" key="1">
    <citation type="submission" date="2018-05" db="EMBL/GenBank/DDBJ databases">
        <title>Genomic Encyclopedia of Type Strains, Phase IV (KMG-V): Genome sequencing to study the core and pangenomes of soil and plant-associated prokaryotes.</title>
        <authorList>
            <person name="Whitman W."/>
        </authorList>
    </citation>
    <scope>NUCLEOTIDE SEQUENCE [LARGE SCALE GENOMIC DNA]</scope>
    <source>
        <strain evidence="4 5">SLV-132</strain>
    </source>
</reference>
<feature type="region of interest" description="Disordered" evidence="1">
    <location>
        <begin position="1"/>
        <end position="32"/>
    </location>
</feature>